<comment type="caution">
    <text evidence="3">The sequence shown here is derived from an EMBL/GenBank/DDBJ whole genome shotgun (WGS) entry which is preliminary data.</text>
</comment>
<dbReference type="GO" id="GO:0003924">
    <property type="term" value="F:GTPase activity"/>
    <property type="evidence" value="ECO:0007669"/>
    <property type="project" value="InterPro"/>
</dbReference>
<dbReference type="InterPro" id="IPR027417">
    <property type="entry name" value="P-loop_NTPase"/>
</dbReference>
<keyword evidence="2" id="KW-0342">GTP-binding</keyword>
<dbReference type="InterPro" id="IPR000375">
    <property type="entry name" value="Dynamin_stalk"/>
</dbReference>
<dbReference type="GO" id="GO:0016559">
    <property type="term" value="P:peroxisome fission"/>
    <property type="evidence" value="ECO:0007669"/>
    <property type="project" value="TreeGrafter"/>
</dbReference>
<dbReference type="PROSITE" id="PS51718">
    <property type="entry name" value="G_DYNAMIN_2"/>
    <property type="match status" value="1"/>
</dbReference>
<dbReference type="PRINTS" id="PR00195">
    <property type="entry name" value="DYNAMIN"/>
</dbReference>
<dbReference type="AlphaFoldDB" id="A0A5M3YT07"/>
<organism evidence="3 4">
    <name type="scientific">Aspergillus terreus</name>
    <dbReference type="NCBI Taxonomy" id="33178"/>
    <lineage>
        <taxon>Eukaryota</taxon>
        <taxon>Fungi</taxon>
        <taxon>Dikarya</taxon>
        <taxon>Ascomycota</taxon>
        <taxon>Pezizomycotina</taxon>
        <taxon>Eurotiomycetes</taxon>
        <taxon>Eurotiomycetidae</taxon>
        <taxon>Eurotiales</taxon>
        <taxon>Aspergillaceae</taxon>
        <taxon>Aspergillus</taxon>
        <taxon>Aspergillus subgen. Circumdati</taxon>
    </lineage>
</organism>
<dbReference type="SUPFAM" id="SSF52540">
    <property type="entry name" value="P-loop containing nucleoside triphosphate hydrolases"/>
    <property type="match status" value="1"/>
</dbReference>
<dbReference type="Pfam" id="PF01031">
    <property type="entry name" value="Dynamin_M"/>
    <property type="match status" value="1"/>
</dbReference>
<evidence type="ECO:0000256" key="1">
    <source>
        <dbReference type="ARBA" id="ARBA00022741"/>
    </source>
</evidence>
<evidence type="ECO:0000256" key="2">
    <source>
        <dbReference type="ARBA" id="ARBA00023134"/>
    </source>
</evidence>
<dbReference type="Pfam" id="PF00350">
    <property type="entry name" value="Dynamin_N"/>
    <property type="match status" value="1"/>
</dbReference>
<dbReference type="CDD" id="cd08771">
    <property type="entry name" value="DLP_1"/>
    <property type="match status" value="1"/>
</dbReference>
<sequence length="670" mass="75830">MPIKKDALADPVLLDKIDRLFACNVGEYIDLPQLVVVGDQSSGKSSVLEAKTILPFPRGSGLCTRYASQIIFRRRKDLKRREIKASVIPAAGSDPERGARLKSWDAQISEVDPQSFARVHELMEVSNKHHPERPTFSNDIFRLEISGPDEDHLSVIDVPGIFKNTTPGITTKTDIKMVREMVLGYMKNPRSIMLMVIPSNVDIATQEIIEMARELDPKGGRTLGVLTKPDLVDQGAETKVMDIVLGRTMPLRHGWVVIRNLGQRELEDGQVDRDAAEEQFGRGDPWKAIPPERFGIGALRRRLQEVVTENARRIFPLQAAFLLDIISRFQQLATQALSTNYGADDTFDEFEELRLATIVMDRSTTFCEDMARFGHKYEKESDDNTWAWDEATKETGILTRKIDDVADLADLLPSCEEEPLPLRVGVKEWLMQLYTRSRGFEVGTFNTCLLATSMNKQSSKWPNFALGYIADIITAVHQFIVKALELVCPDKNVVAAFSYILSDQLLERYQSAIKQVEFLLHVERNGTPITVNHYFNQNLQNLRQSRVQASLEDKIIEDDRHGKVVRVVDIEPQHHMGNVDQIVEEVYDILQSYYKVARKRFVDNVFQQAAFHHLIDGPDTPLGLLSPALVTRLSPSQVQEIAGEQPALSQRRAQLKKEIAELEIGRKILL</sequence>
<evidence type="ECO:0000313" key="4">
    <source>
        <dbReference type="Proteomes" id="UP000452235"/>
    </source>
</evidence>
<dbReference type="PANTHER" id="PTHR11566:SF215">
    <property type="entry name" value="DYNAMIN GTPASE"/>
    <property type="match status" value="1"/>
</dbReference>
<name>A0A5M3YT07_ASPTE</name>
<dbReference type="OrthoDB" id="415706at2759"/>
<dbReference type="Gene3D" id="1.20.120.1240">
    <property type="entry name" value="Dynamin, middle domain"/>
    <property type="match status" value="1"/>
</dbReference>
<protein>
    <submittedName>
        <fullName evidence="3">P-loop containing nucleoside triphosphate hydrolase protein</fullName>
    </submittedName>
</protein>
<dbReference type="VEuPathDB" id="FungiDB:ATEG_00946"/>
<dbReference type="Gene3D" id="3.40.50.300">
    <property type="entry name" value="P-loop containing nucleotide triphosphate hydrolases"/>
    <property type="match status" value="1"/>
</dbReference>
<dbReference type="GO" id="GO:0008017">
    <property type="term" value="F:microtubule binding"/>
    <property type="evidence" value="ECO:0007669"/>
    <property type="project" value="TreeGrafter"/>
</dbReference>
<dbReference type="Proteomes" id="UP000452235">
    <property type="component" value="Unassembled WGS sequence"/>
</dbReference>
<keyword evidence="4" id="KW-1185">Reference proteome</keyword>
<dbReference type="SMART" id="SM00053">
    <property type="entry name" value="DYNc"/>
    <property type="match status" value="1"/>
</dbReference>
<keyword evidence="3" id="KW-0378">Hydrolase</keyword>
<dbReference type="GO" id="GO:0005874">
    <property type="term" value="C:microtubule"/>
    <property type="evidence" value="ECO:0007669"/>
    <property type="project" value="TreeGrafter"/>
</dbReference>
<evidence type="ECO:0000313" key="3">
    <source>
        <dbReference type="EMBL" id="GFF14855.1"/>
    </source>
</evidence>
<dbReference type="InterPro" id="IPR020850">
    <property type="entry name" value="GED_dom"/>
</dbReference>
<dbReference type="EMBL" id="BLJY01000003">
    <property type="protein sequence ID" value="GFF14855.1"/>
    <property type="molecule type" value="Genomic_DNA"/>
</dbReference>
<dbReference type="GO" id="GO:0005525">
    <property type="term" value="F:GTP binding"/>
    <property type="evidence" value="ECO:0007669"/>
    <property type="project" value="InterPro"/>
</dbReference>
<dbReference type="GO" id="GO:0006897">
    <property type="term" value="P:endocytosis"/>
    <property type="evidence" value="ECO:0007669"/>
    <property type="project" value="TreeGrafter"/>
</dbReference>
<keyword evidence="1" id="KW-0547">Nucleotide-binding</keyword>
<dbReference type="InterPro" id="IPR030381">
    <property type="entry name" value="G_DYNAMIN_dom"/>
</dbReference>
<dbReference type="InterPro" id="IPR001401">
    <property type="entry name" value="Dynamin_GTPase"/>
</dbReference>
<dbReference type="InterPro" id="IPR045063">
    <property type="entry name" value="Dynamin_N"/>
</dbReference>
<dbReference type="GO" id="GO:0048312">
    <property type="term" value="P:intracellular distribution of mitochondria"/>
    <property type="evidence" value="ECO:0007669"/>
    <property type="project" value="TreeGrafter"/>
</dbReference>
<reference evidence="3 4" key="1">
    <citation type="submission" date="2020-01" db="EMBL/GenBank/DDBJ databases">
        <title>Aspergillus terreus IFO 6365 whole genome shotgun sequence.</title>
        <authorList>
            <person name="Kanamasa S."/>
            <person name="Takahashi H."/>
        </authorList>
    </citation>
    <scope>NUCLEOTIDE SEQUENCE [LARGE SCALE GENOMIC DNA]</scope>
    <source>
        <strain evidence="3 4">IFO 6365</strain>
    </source>
</reference>
<dbReference type="PANTHER" id="PTHR11566">
    <property type="entry name" value="DYNAMIN"/>
    <property type="match status" value="1"/>
</dbReference>
<proteinExistence type="predicted"/>
<dbReference type="GO" id="GO:0005739">
    <property type="term" value="C:mitochondrion"/>
    <property type="evidence" value="ECO:0007669"/>
    <property type="project" value="TreeGrafter"/>
</dbReference>
<dbReference type="GO" id="GO:0000266">
    <property type="term" value="P:mitochondrial fission"/>
    <property type="evidence" value="ECO:0007669"/>
    <property type="project" value="TreeGrafter"/>
</dbReference>
<dbReference type="PROSITE" id="PS51388">
    <property type="entry name" value="GED"/>
    <property type="match status" value="1"/>
</dbReference>
<gene>
    <name evidence="3" type="ORF">ATEIFO6365_0003092300</name>
</gene>
<dbReference type="GO" id="GO:0016020">
    <property type="term" value="C:membrane"/>
    <property type="evidence" value="ECO:0007669"/>
    <property type="project" value="TreeGrafter"/>
</dbReference>
<dbReference type="InterPro" id="IPR022812">
    <property type="entry name" value="Dynamin"/>
</dbReference>
<accession>A0A5M3YT07</accession>